<sequence length="87" mass="8858">MYAQSLALSVATLIVCQAAPIQSPGARVHLDMPFSAFSTKSSSDSGFMANSAGNSAGSNFQSDAGRSESVNNAIRVISALSLSTDDA</sequence>
<evidence type="ECO:0000313" key="2">
    <source>
        <dbReference type="EMBL" id="KAJ1929764.1"/>
    </source>
</evidence>
<reference evidence="2" key="1">
    <citation type="submission" date="2022-07" db="EMBL/GenBank/DDBJ databases">
        <title>Phylogenomic reconstructions and comparative analyses of Kickxellomycotina fungi.</title>
        <authorList>
            <person name="Reynolds N.K."/>
            <person name="Stajich J.E."/>
            <person name="Barry K."/>
            <person name="Grigoriev I.V."/>
            <person name="Crous P."/>
            <person name="Smith M.E."/>
        </authorList>
    </citation>
    <scope>NUCLEOTIDE SEQUENCE</scope>
    <source>
        <strain evidence="2">RSA 861</strain>
    </source>
</reference>
<accession>A0A9W8AKB4</accession>
<dbReference type="AlphaFoldDB" id="A0A9W8AKB4"/>
<keyword evidence="1" id="KW-0732">Signal</keyword>
<comment type="caution">
    <text evidence="2">The sequence shown here is derived from an EMBL/GenBank/DDBJ whole genome shotgun (WGS) entry which is preliminary data.</text>
</comment>
<keyword evidence="3" id="KW-1185">Reference proteome</keyword>
<dbReference type="Proteomes" id="UP001150569">
    <property type="component" value="Unassembled WGS sequence"/>
</dbReference>
<feature type="signal peptide" evidence="1">
    <location>
        <begin position="1"/>
        <end position="18"/>
    </location>
</feature>
<evidence type="ECO:0000313" key="3">
    <source>
        <dbReference type="Proteomes" id="UP001150569"/>
    </source>
</evidence>
<organism evidence="2 3">
    <name type="scientific">Tieghemiomyces parasiticus</name>
    <dbReference type="NCBI Taxonomy" id="78921"/>
    <lineage>
        <taxon>Eukaryota</taxon>
        <taxon>Fungi</taxon>
        <taxon>Fungi incertae sedis</taxon>
        <taxon>Zoopagomycota</taxon>
        <taxon>Kickxellomycotina</taxon>
        <taxon>Dimargaritomycetes</taxon>
        <taxon>Dimargaritales</taxon>
        <taxon>Dimargaritaceae</taxon>
        <taxon>Tieghemiomyces</taxon>
    </lineage>
</organism>
<proteinExistence type="predicted"/>
<protein>
    <submittedName>
        <fullName evidence="2">Uncharacterized protein</fullName>
    </submittedName>
</protein>
<evidence type="ECO:0000256" key="1">
    <source>
        <dbReference type="SAM" id="SignalP"/>
    </source>
</evidence>
<dbReference type="EMBL" id="JANBPT010000025">
    <property type="protein sequence ID" value="KAJ1929764.1"/>
    <property type="molecule type" value="Genomic_DNA"/>
</dbReference>
<name>A0A9W8AKB4_9FUNG</name>
<gene>
    <name evidence="2" type="ORF">IWQ60_000916</name>
</gene>
<feature type="chain" id="PRO_5040748533" evidence="1">
    <location>
        <begin position="19"/>
        <end position="87"/>
    </location>
</feature>